<evidence type="ECO:0000313" key="6">
    <source>
        <dbReference type="Ensembl" id="ENSEEEP00000045916.2"/>
    </source>
</evidence>
<keyword evidence="2 5" id="KW-0812">Transmembrane</keyword>
<evidence type="ECO:0000256" key="5">
    <source>
        <dbReference type="SAM" id="Phobius"/>
    </source>
</evidence>
<keyword evidence="4 5" id="KW-0472">Membrane</keyword>
<name>A0A4W4HAW4_ELEEL</name>
<dbReference type="Ensembl" id="ENSEEET00000046424.2">
    <property type="protein sequence ID" value="ENSEEEP00000045916.2"/>
    <property type="gene ID" value="ENSEEEG00000021644.2"/>
</dbReference>
<gene>
    <name evidence="6" type="primary">SSPN</name>
</gene>
<feature type="transmembrane region" description="Helical" evidence="5">
    <location>
        <begin position="174"/>
        <end position="199"/>
    </location>
</feature>
<reference evidence="7" key="2">
    <citation type="journal article" date="2017" name="Sci. Adv.">
        <title>A tail of two voltages: Proteomic comparison of the three electric organs of the electric eel.</title>
        <authorList>
            <person name="Traeger L.L."/>
            <person name="Sabat G."/>
            <person name="Barrett-Wilt G.A."/>
            <person name="Wells G.B."/>
            <person name="Sussman M.R."/>
        </authorList>
    </citation>
    <scope>NUCLEOTIDE SEQUENCE [LARGE SCALE GENOMIC DNA]</scope>
</reference>
<keyword evidence="3 5" id="KW-1133">Transmembrane helix</keyword>
<dbReference type="GO" id="GO:0042383">
    <property type="term" value="C:sarcolemma"/>
    <property type="evidence" value="ECO:0007669"/>
    <property type="project" value="TreeGrafter"/>
</dbReference>
<evidence type="ECO:0008006" key="8">
    <source>
        <dbReference type="Google" id="ProtNLM"/>
    </source>
</evidence>
<sequence>MRSDKSRAGGGEDAGPVERARCGPDGHRCCGCPFPLLIALLQLLLGVAVATVAFLMAAISPSLLARETPHWAGILLCVVSILGFVLYGITYLPDESTTMQFIVKVLYFLLCSVGLIVSILVIAFQGHHYSLTIGFTCRETSQDCVCTLEPEDPVGRTFTYAGVTDCTAVTSTLMFFYLLQMVLNLVQALVCLLGAFLMWKHRYQVFFAGLQMGSPSTQHWQKV</sequence>
<feature type="transmembrane region" description="Helical" evidence="5">
    <location>
        <begin position="36"/>
        <end position="59"/>
    </location>
</feature>
<dbReference type="OMA" id="RMCSLTT"/>
<dbReference type="RefSeq" id="XP_026888569.2">
    <property type="nucleotide sequence ID" value="XM_027032768.2"/>
</dbReference>
<evidence type="ECO:0000256" key="2">
    <source>
        <dbReference type="ARBA" id="ARBA00022692"/>
    </source>
</evidence>
<evidence type="ECO:0000256" key="1">
    <source>
        <dbReference type="ARBA" id="ARBA00004141"/>
    </source>
</evidence>
<feature type="transmembrane region" description="Helical" evidence="5">
    <location>
        <begin position="105"/>
        <end position="124"/>
    </location>
</feature>
<evidence type="ECO:0000256" key="4">
    <source>
        <dbReference type="ARBA" id="ARBA00023136"/>
    </source>
</evidence>
<evidence type="ECO:0000256" key="3">
    <source>
        <dbReference type="ARBA" id="ARBA00022989"/>
    </source>
</evidence>
<dbReference type="GeneTree" id="ENSGT00390000007747"/>
<feature type="transmembrane region" description="Helical" evidence="5">
    <location>
        <begin position="71"/>
        <end position="93"/>
    </location>
</feature>
<reference evidence="6" key="3">
    <citation type="submission" date="2020-05" db="EMBL/GenBank/DDBJ databases">
        <title>Electrophorus electricus (electric eel) genome, fEleEle1, primary haplotype.</title>
        <authorList>
            <person name="Myers G."/>
            <person name="Meyer A."/>
            <person name="Fedrigo O."/>
            <person name="Formenti G."/>
            <person name="Rhie A."/>
            <person name="Tracey A."/>
            <person name="Sims Y."/>
            <person name="Jarvis E.D."/>
        </authorList>
    </citation>
    <scope>NUCLEOTIDE SEQUENCE [LARGE SCALE GENOMIC DNA]</scope>
</reference>
<dbReference type="AlphaFoldDB" id="A0A4W4HAW4"/>
<dbReference type="GeneID" id="113592033"/>
<dbReference type="GO" id="GO:0016010">
    <property type="term" value="C:dystrophin-associated glycoprotein complex"/>
    <property type="evidence" value="ECO:0007669"/>
    <property type="project" value="InterPro"/>
</dbReference>
<reference evidence="6" key="5">
    <citation type="submission" date="2025-09" db="UniProtKB">
        <authorList>
            <consortium name="Ensembl"/>
        </authorList>
    </citation>
    <scope>IDENTIFICATION</scope>
</reference>
<evidence type="ECO:0000313" key="7">
    <source>
        <dbReference type="Proteomes" id="UP000314983"/>
    </source>
</evidence>
<dbReference type="PANTHER" id="PTHR15260">
    <property type="entry name" value="SARCOSPAN"/>
    <property type="match status" value="1"/>
</dbReference>
<reference evidence="7" key="1">
    <citation type="journal article" date="2014" name="Science">
        <title>Nonhuman genetics. Genomic basis for the convergent evolution of electric organs.</title>
        <authorList>
            <person name="Gallant J.R."/>
            <person name="Traeger L.L."/>
            <person name="Volkening J.D."/>
            <person name="Moffett H."/>
            <person name="Chen P.H."/>
            <person name="Novina C.D."/>
            <person name="Phillips G.N.Jr."/>
            <person name="Anand R."/>
            <person name="Wells G.B."/>
            <person name="Pinch M."/>
            <person name="Guth R."/>
            <person name="Unguez G.A."/>
            <person name="Albert J.S."/>
            <person name="Zakon H.H."/>
            <person name="Samanta M.P."/>
            <person name="Sussman M.R."/>
        </authorList>
    </citation>
    <scope>NUCLEOTIDE SEQUENCE [LARGE SCALE GENOMIC DNA]</scope>
</reference>
<dbReference type="InterPro" id="IPR007237">
    <property type="entry name" value="CD20-like"/>
</dbReference>
<comment type="subcellular location">
    <subcellularLocation>
        <location evidence="1">Membrane</location>
        <topology evidence="1">Multi-pass membrane protein</topology>
    </subcellularLocation>
</comment>
<protein>
    <recommendedName>
        <fullName evidence="8">Sarcospan (Kras oncogene-associated gene)</fullName>
    </recommendedName>
</protein>
<dbReference type="Pfam" id="PF04103">
    <property type="entry name" value="CD20"/>
    <property type="match status" value="1"/>
</dbReference>
<dbReference type="PANTHER" id="PTHR15260:SF1">
    <property type="entry name" value="SARCOSPAN"/>
    <property type="match status" value="1"/>
</dbReference>
<dbReference type="InterPro" id="IPR030429">
    <property type="entry name" value="Sarcospan"/>
</dbReference>
<proteinExistence type="predicted"/>
<dbReference type="STRING" id="8005.ENSEEEP00000045916"/>
<organism evidence="6 7">
    <name type="scientific">Electrophorus electricus</name>
    <name type="common">Electric eel</name>
    <name type="synonym">Gymnotus electricus</name>
    <dbReference type="NCBI Taxonomy" id="8005"/>
    <lineage>
        <taxon>Eukaryota</taxon>
        <taxon>Metazoa</taxon>
        <taxon>Chordata</taxon>
        <taxon>Craniata</taxon>
        <taxon>Vertebrata</taxon>
        <taxon>Euteleostomi</taxon>
        <taxon>Actinopterygii</taxon>
        <taxon>Neopterygii</taxon>
        <taxon>Teleostei</taxon>
        <taxon>Ostariophysi</taxon>
        <taxon>Gymnotiformes</taxon>
        <taxon>Gymnotoidei</taxon>
        <taxon>Gymnotidae</taxon>
        <taxon>Electrophorus</taxon>
    </lineage>
</organism>
<keyword evidence="7" id="KW-1185">Reference proteome</keyword>
<dbReference type="Proteomes" id="UP000314983">
    <property type="component" value="Chromosome 4"/>
</dbReference>
<accession>A0A4W4HAW4</accession>
<reference evidence="6" key="4">
    <citation type="submission" date="2025-08" db="UniProtKB">
        <authorList>
            <consortium name="Ensembl"/>
        </authorList>
    </citation>
    <scope>IDENTIFICATION</scope>
</reference>